<organism evidence="8 9">
    <name type="scientific">Sunxiuqinia elliptica</name>
    <dbReference type="NCBI Taxonomy" id="655355"/>
    <lineage>
        <taxon>Bacteria</taxon>
        <taxon>Pseudomonadati</taxon>
        <taxon>Bacteroidota</taxon>
        <taxon>Bacteroidia</taxon>
        <taxon>Marinilabiliales</taxon>
        <taxon>Prolixibacteraceae</taxon>
        <taxon>Sunxiuqinia</taxon>
    </lineage>
</organism>
<dbReference type="STRING" id="655355.SAMN05216283_104192"/>
<evidence type="ECO:0000313" key="8">
    <source>
        <dbReference type="EMBL" id="SFF31605.1"/>
    </source>
</evidence>
<sequence>MTRDEQLSYCKVCKHQTFDARQGIICGLTNAPADVELSCQFYEEDAEQKAQHELKAQETEILKQTASQSKRFANYLIDLVFYLIFSFFFGIILGLILVLFSPDSLWIFEEDNRLINYALGVIAGMIYYSTLEIVCGRTPAKFITKTKVVDEHGEQPKISTILVRSLCRFIPFEPFSFLGSEGSGWHDRLSKTKVINCS</sequence>
<dbReference type="GO" id="GO:0005886">
    <property type="term" value="C:plasma membrane"/>
    <property type="evidence" value="ECO:0007669"/>
    <property type="project" value="UniProtKB-SubCell"/>
</dbReference>
<keyword evidence="3 6" id="KW-0812">Transmembrane</keyword>
<dbReference type="AlphaFoldDB" id="A0A1I2HMR5"/>
<dbReference type="EMBL" id="FONW01000004">
    <property type="protein sequence ID" value="SFF31605.1"/>
    <property type="molecule type" value="Genomic_DNA"/>
</dbReference>
<evidence type="ECO:0000256" key="1">
    <source>
        <dbReference type="ARBA" id="ARBA00004651"/>
    </source>
</evidence>
<dbReference type="InterPro" id="IPR010432">
    <property type="entry name" value="RDD"/>
</dbReference>
<evidence type="ECO:0000256" key="6">
    <source>
        <dbReference type="SAM" id="Phobius"/>
    </source>
</evidence>
<keyword evidence="9" id="KW-1185">Reference proteome</keyword>
<dbReference type="Pfam" id="PF06271">
    <property type="entry name" value="RDD"/>
    <property type="match status" value="1"/>
</dbReference>
<evidence type="ECO:0000256" key="5">
    <source>
        <dbReference type="ARBA" id="ARBA00023136"/>
    </source>
</evidence>
<accession>A0A1I2HMR5</accession>
<protein>
    <submittedName>
        <fullName evidence="8">Uncharacterized membrane protein YckC, RDD family</fullName>
    </submittedName>
</protein>
<reference evidence="8 9" key="1">
    <citation type="submission" date="2016-10" db="EMBL/GenBank/DDBJ databases">
        <authorList>
            <person name="de Groot N.N."/>
        </authorList>
    </citation>
    <scope>NUCLEOTIDE SEQUENCE [LARGE SCALE GENOMIC DNA]</scope>
    <source>
        <strain evidence="8 9">CGMCC 1.9156</strain>
    </source>
</reference>
<evidence type="ECO:0000256" key="2">
    <source>
        <dbReference type="ARBA" id="ARBA00022475"/>
    </source>
</evidence>
<keyword evidence="2" id="KW-1003">Cell membrane</keyword>
<dbReference type="Proteomes" id="UP000198964">
    <property type="component" value="Unassembled WGS sequence"/>
</dbReference>
<proteinExistence type="predicted"/>
<comment type="subcellular location">
    <subcellularLocation>
        <location evidence="1">Cell membrane</location>
        <topology evidence="1">Multi-pass membrane protein</topology>
    </subcellularLocation>
</comment>
<keyword evidence="5 6" id="KW-0472">Membrane</keyword>
<gene>
    <name evidence="8" type="ORF">SAMN05216283_104192</name>
</gene>
<name>A0A1I2HMR5_9BACT</name>
<evidence type="ECO:0000313" key="9">
    <source>
        <dbReference type="Proteomes" id="UP000198964"/>
    </source>
</evidence>
<evidence type="ECO:0000259" key="7">
    <source>
        <dbReference type="Pfam" id="PF06271"/>
    </source>
</evidence>
<evidence type="ECO:0000256" key="4">
    <source>
        <dbReference type="ARBA" id="ARBA00022989"/>
    </source>
</evidence>
<dbReference type="PANTHER" id="PTHR36115:SF4">
    <property type="entry name" value="MEMBRANE PROTEIN"/>
    <property type="match status" value="1"/>
</dbReference>
<evidence type="ECO:0000256" key="3">
    <source>
        <dbReference type="ARBA" id="ARBA00022692"/>
    </source>
</evidence>
<feature type="transmembrane region" description="Helical" evidence="6">
    <location>
        <begin position="79"/>
        <end position="102"/>
    </location>
</feature>
<keyword evidence="4 6" id="KW-1133">Transmembrane helix</keyword>
<dbReference type="PANTHER" id="PTHR36115">
    <property type="entry name" value="PROLINE-RICH ANTIGEN HOMOLOG-RELATED"/>
    <property type="match status" value="1"/>
</dbReference>
<feature type="domain" description="RDD" evidence="7">
    <location>
        <begin position="66"/>
        <end position="178"/>
    </location>
</feature>
<dbReference type="InterPro" id="IPR051791">
    <property type="entry name" value="Pra-immunoreactive"/>
</dbReference>
<dbReference type="RefSeq" id="WP_093919867.1">
    <property type="nucleotide sequence ID" value="NZ_FONW01000004.1"/>
</dbReference>
<feature type="transmembrane region" description="Helical" evidence="6">
    <location>
        <begin position="114"/>
        <end position="135"/>
    </location>
</feature>